<reference evidence="2" key="1">
    <citation type="journal article" date="2005" name="PLoS Biol.">
        <title>The genomes of Oryza sativa: a history of duplications.</title>
        <authorList>
            <person name="Yu J."/>
            <person name="Wang J."/>
            <person name="Lin W."/>
            <person name="Li S."/>
            <person name="Li H."/>
            <person name="Zhou J."/>
            <person name="Ni P."/>
            <person name="Dong W."/>
            <person name="Hu S."/>
            <person name="Zeng C."/>
            <person name="Zhang J."/>
            <person name="Zhang Y."/>
            <person name="Li R."/>
            <person name="Xu Z."/>
            <person name="Li S."/>
            <person name="Li X."/>
            <person name="Zheng H."/>
            <person name="Cong L."/>
            <person name="Lin L."/>
            <person name="Yin J."/>
            <person name="Geng J."/>
            <person name="Li G."/>
            <person name="Shi J."/>
            <person name="Liu J."/>
            <person name="Lv H."/>
            <person name="Li J."/>
            <person name="Wang J."/>
            <person name="Deng Y."/>
            <person name="Ran L."/>
            <person name="Shi X."/>
            <person name="Wang X."/>
            <person name="Wu Q."/>
            <person name="Li C."/>
            <person name="Ren X."/>
            <person name="Wang J."/>
            <person name="Wang X."/>
            <person name="Li D."/>
            <person name="Liu D."/>
            <person name="Zhang X."/>
            <person name="Ji Z."/>
            <person name="Zhao W."/>
            <person name="Sun Y."/>
            <person name="Zhang Z."/>
            <person name="Bao J."/>
            <person name="Han Y."/>
            <person name="Dong L."/>
            <person name="Ji J."/>
            <person name="Chen P."/>
            <person name="Wu S."/>
            <person name="Liu J."/>
            <person name="Xiao Y."/>
            <person name="Bu D."/>
            <person name="Tan J."/>
            <person name="Yang L."/>
            <person name="Ye C."/>
            <person name="Zhang J."/>
            <person name="Xu J."/>
            <person name="Zhou Y."/>
            <person name="Yu Y."/>
            <person name="Zhang B."/>
            <person name="Zhuang S."/>
            <person name="Wei H."/>
            <person name="Liu B."/>
            <person name="Lei M."/>
            <person name="Yu H."/>
            <person name="Li Y."/>
            <person name="Xu H."/>
            <person name="Wei S."/>
            <person name="He X."/>
            <person name="Fang L."/>
            <person name="Zhang Z."/>
            <person name="Zhang Y."/>
            <person name="Huang X."/>
            <person name="Su Z."/>
            <person name="Tong W."/>
            <person name="Li J."/>
            <person name="Tong Z."/>
            <person name="Li S."/>
            <person name="Ye J."/>
            <person name="Wang L."/>
            <person name="Fang L."/>
            <person name="Lei T."/>
            <person name="Chen C."/>
            <person name="Chen H."/>
            <person name="Xu Z."/>
            <person name="Li H."/>
            <person name="Huang H."/>
            <person name="Zhang F."/>
            <person name="Xu H."/>
            <person name="Li N."/>
            <person name="Zhao C."/>
            <person name="Li S."/>
            <person name="Dong L."/>
            <person name="Huang Y."/>
            <person name="Li L."/>
            <person name="Xi Y."/>
            <person name="Qi Q."/>
            <person name="Li W."/>
            <person name="Zhang B."/>
            <person name="Hu W."/>
            <person name="Zhang Y."/>
            <person name="Tian X."/>
            <person name="Jiao Y."/>
            <person name="Liang X."/>
            <person name="Jin J."/>
            <person name="Gao L."/>
            <person name="Zheng W."/>
            <person name="Hao B."/>
            <person name="Liu S."/>
            <person name="Wang W."/>
            <person name="Yuan L."/>
            <person name="Cao M."/>
            <person name="McDermott J."/>
            <person name="Samudrala R."/>
            <person name="Wang J."/>
            <person name="Wong G.K."/>
            <person name="Yang H."/>
        </authorList>
    </citation>
    <scope>NUCLEOTIDE SEQUENCE [LARGE SCALE GENOMIC DNA]</scope>
</reference>
<dbReference type="AlphaFoldDB" id="B9G0I1"/>
<reference evidence="2" key="2">
    <citation type="submission" date="2008-12" db="EMBL/GenBank/DDBJ databases">
        <title>Improved gene annotation of the rice (Oryza sativa) genomes.</title>
        <authorList>
            <person name="Wang J."/>
            <person name="Li R."/>
            <person name="Fan W."/>
            <person name="Huang Q."/>
            <person name="Zhang J."/>
            <person name="Zhou Y."/>
            <person name="Hu Y."/>
            <person name="Zi S."/>
            <person name="Li J."/>
            <person name="Ni P."/>
            <person name="Zheng H."/>
            <person name="Zhang Y."/>
            <person name="Zhao M."/>
            <person name="Hao Q."/>
            <person name="McDermott J."/>
            <person name="Samudrala R."/>
            <person name="Kristiansen K."/>
            <person name="Wong G.K.-S."/>
        </authorList>
    </citation>
    <scope>NUCLEOTIDE SEQUENCE</scope>
</reference>
<feature type="compositionally biased region" description="Basic and acidic residues" evidence="1">
    <location>
        <begin position="40"/>
        <end position="55"/>
    </location>
</feature>
<evidence type="ECO:0000256" key="1">
    <source>
        <dbReference type="SAM" id="MobiDB-lite"/>
    </source>
</evidence>
<accession>B9G0I1</accession>
<protein>
    <submittedName>
        <fullName evidence="2">Uncharacterized protein</fullName>
    </submittedName>
</protein>
<organism evidence="2">
    <name type="scientific">Oryza sativa subsp. japonica</name>
    <name type="common">Rice</name>
    <dbReference type="NCBI Taxonomy" id="39947"/>
    <lineage>
        <taxon>Eukaryota</taxon>
        <taxon>Viridiplantae</taxon>
        <taxon>Streptophyta</taxon>
        <taxon>Embryophyta</taxon>
        <taxon>Tracheophyta</taxon>
        <taxon>Spermatophyta</taxon>
        <taxon>Magnoliopsida</taxon>
        <taxon>Liliopsida</taxon>
        <taxon>Poales</taxon>
        <taxon>Poaceae</taxon>
        <taxon>BOP clade</taxon>
        <taxon>Oryzoideae</taxon>
        <taxon>Oryzeae</taxon>
        <taxon>Oryzinae</taxon>
        <taxon>Oryza</taxon>
        <taxon>Oryza sativa</taxon>
    </lineage>
</organism>
<name>B9G0I1_ORYSJ</name>
<dbReference type="Proteomes" id="UP000007752">
    <property type="component" value="Chromosome 8"/>
</dbReference>
<proteinExistence type="predicted"/>
<sequence>MKETESGREESGQRMRSTLPSDQEMESVAARKPTRPKRRQAVEKAGVERRQQNVARREVVAEEKTFGELGMASANSSAAAAWVGEACRIRAEGDEEEEWCWWTLGVNGAGQAGPAGRRWRAKSKGVPLPCRGPDGTNIICKRFRAQFGRHSYSPICHPPGYEGACWHGRTCLPIGKNIDGSLQAHPPTMMPAAPRTTILHSEYATVGTLSAGRAVGYAQGRSRQSCSTLLACTVNSHA</sequence>
<gene>
    <name evidence="2" type="ORF">OsJ_27016</name>
</gene>
<feature type="compositionally biased region" description="Basic and acidic residues" evidence="1">
    <location>
        <begin position="1"/>
        <end position="13"/>
    </location>
</feature>
<evidence type="ECO:0000313" key="2">
    <source>
        <dbReference type="EMBL" id="EEE68548.1"/>
    </source>
</evidence>
<dbReference type="EMBL" id="CM000145">
    <property type="protein sequence ID" value="EEE68548.1"/>
    <property type="molecule type" value="Genomic_DNA"/>
</dbReference>
<feature type="region of interest" description="Disordered" evidence="1">
    <location>
        <begin position="1"/>
        <end position="55"/>
    </location>
</feature>